<evidence type="ECO:0000313" key="4">
    <source>
        <dbReference type="Proteomes" id="UP000026922"/>
    </source>
</evidence>
<sequence length="168" mass="18919" precursor="true">MLIKHFTLIFIFIAGNCFAGEEGSSTVSVTGNASSQQKSNANMTVMSTPTPQRTTTVKKNSDEENLLEGLEEYVPLNTNTSKKILTEQECNEKSIALNDKILDFKKKEQLLREKTSSAKLEQMNLLQEINADKANIKSFKKLAKEYGEYKKMLEGKGIFLEENNLTKK</sequence>
<evidence type="ECO:0000256" key="2">
    <source>
        <dbReference type="SAM" id="SignalP"/>
    </source>
</evidence>
<gene>
    <name evidence="3" type="ORF">K737_300171</name>
</gene>
<proteinExistence type="predicted"/>
<protein>
    <submittedName>
        <fullName evidence="3">Uncharacterized protein</fullName>
    </submittedName>
</protein>
<evidence type="ECO:0000256" key="1">
    <source>
        <dbReference type="SAM" id="MobiDB-lite"/>
    </source>
</evidence>
<dbReference type="Proteomes" id="UP000026922">
    <property type="component" value="Unassembled WGS sequence"/>
</dbReference>
<feature type="region of interest" description="Disordered" evidence="1">
    <location>
        <begin position="29"/>
        <end position="56"/>
    </location>
</feature>
<reference evidence="3 4" key="1">
    <citation type="journal article" date="2013" name="Genome Announc.">
        <title>Draft Genome Sequence of Holospora undulata Strain HU1, a Micronucleus-Specific Symbiont of the Ciliate Paramecium caudatum.</title>
        <authorList>
            <person name="Dohra H."/>
            <person name="Suzuki H."/>
            <person name="Suzuki T."/>
            <person name="Tanaka K."/>
            <person name="Fujishima M."/>
        </authorList>
    </citation>
    <scope>NUCLEOTIDE SEQUENCE [LARGE SCALE GENOMIC DNA]</scope>
    <source>
        <strain evidence="3 4">HU1</strain>
    </source>
</reference>
<keyword evidence="2" id="KW-0732">Signal</keyword>
<evidence type="ECO:0000313" key="3">
    <source>
        <dbReference type="EMBL" id="ETZ05394.1"/>
    </source>
</evidence>
<name>A0A061JIY9_9PROT</name>
<dbReference type="RefSeq" id="WP_006292238.1">
    <property type="nucleotide sequence ID" value="NZ_ARPM03000061.1"/>
</dbReference>
<dbReference type="AlphaFoldDB" id="A0A061JIY9"/>
<feature type="signal peptide" evidence="2">
    <location>
        <begin position="1"/>
        <end position="19"/>
    </location>
</feature>
<dbReference type="EMBL" id="ARPM03000061">
    <property type="protein sequence ID" value="ETZ05394.1"/>
    <property type="molecule type" value="Genomic_DNA"/>
</dbReference>
<accession>A0A061JIY9</accession>
<feature type="chain" id="PRO_5001601813" evidence="2">
    <location>
        <begin position="20"/>
        <end position="168"/>
    </location>
</feature>
<keyword evidence="4" id="KW-1185">Reference proteome</keyword>
<organism evidence="3 4">
    <name type="scientific">Holospora undulata HU1</name>
    <dbReference type="NCBI Taxonomy" id="1321371"/>
    <lineage>
        <taxon>Bacteria</taxon>
        <taxon>Pseudomonadati</taxon>
        <taxon>Pseudomonadota</taxon>
        <taxon>Alphaproteobacteria</taxon>
        <taxon>Holosporales</taxon>
        <taxon>Holosporaceae</taxon>
        <taxon>Holospora</taxon>
    </lineage>
</organism>
<comment type="caution">
    <text evidence="3">The sequence shown here is derived from an EMBL/GenBank/DDBJ whole genome shotgun (WGS) entry which is preliminary data.</text>
</comment>